<dbReference type="AlphaFoldDB" id="A0A2U1BIH1"/>
<keyword evidence="2" id="KW-0288">FMN</keyword>
<dbReference type="Gene3D" id="3.40.109.10">
    <property type="entry name" value="NADH Oxidase"/>
    <property type="match status" value="1"/>
</dbReference>
<dbReference type="PANTHER" id="PTHR23026">
    <property type="entry name" value="NADPH NITROREDUCTASE"/>
    <property type="match status" value="1"/>
</dbReference>
<dbReference type="Gene3D" id="3.40.109.30">
    <property type="entry name" value="putative nitroreductase (tm1586), domain 2"/>
    <property type="match status" value="1"/>
</dbReference>
<proteinExistence type="predicted"/>
<sequence>MKLSIPVVETVQKRHSVRTYKSKPLLPQDREALLMCMKQLDNPFDVPVHTYIIDQKLNADGEKLGTYGVIKGASTFLGISIPDTKLAPLAAGYEFENLILSATHMGLGTVWLAATFNRDSFASAMKIPKDELFPAISPVGYPAAKRSLTENLMRSTMKSSSRKEWKELFYQADFRTPLTKDTAGAYAQPLEMVRLAPSAKNAQPWRVRKTENAYHFYADYKPELSKGEETIKQVDLGIALSHFHQTALELGLTGAFEQMAQEDEKLPENIHYMISWRIAE</sequence>
<accession>A0A2U1BIH1</accession>
<evidence type="ECO:0000256" key="3">
    <source>
        <dbReference type="ARBA" id="ARBA00023002"/>
    </source>
</evidence>
<dbReference type="Proteomes" id="UP000245778">
    <property type="component" value="Unassembled WGS sequence"/>
</dbReference>
<evidence type="ECO:0000313" key="5">
    <source>
        <dbReference type="EMBL" id="PVY48421.1"/>
    </source>
</evidence>
<feature type="domain" description="Putative nitroreductase TM1586" evidence="4">
    <location>
        <begin position="7"/>
        <end position="247"/>
    </location>
</feature>
<dbReference type="Pfam" id="PF14512">
    <property type="entry name" value="TM1586_NiRdase"/>
    <property type="match status" value="1"/>
</dbReference>
<evidence type="ECO:0000313" key="6">
    <source>
        <dbReference type="Proteomes" id="UP000245778"/>
    </source>
</evidence>
<dbReference type="InterPro" id="IPR000415">
    <property type="entry name" value="Nitroreductase-like"/>
</dbReference>
<dbReference type="InterPro" id="IPR050627">
    <property type="entry name" value="Nitroreductase/BluB"/>
</dbReference>
<dbReference type="InterPro" id="IPR029478">
    <property type="entry name" value="TM1586_NiRdase"/>
</dbReference>
<dbReference type="GO" id="GO:0016491">
    <property type="term" value="F:oxidoreductase activity"/>
    <property type="evidence" value="ECO:0007669"/>
    <property type="project" value="UniProtKB-KW"/>
</dbReference>
<evidence type="ECO:0000259" key="4">
    <source>
        <dbReference type="Pfam" id="PF14512"/>
    </source>
</evidence>
<name>A0A2U1BIH1_9FIRM</name>
<dbReference type="RefSeq" id="WP_116722337.1">
    <property type="nucleotide sequence ID" value="NZ_CP011524.1"/>
</dbReference>
<reference evidence="5 6" key="1">
    <citation type="submission" date="2018-04" db="EMBL/GenBank/DDBJ databases">
        <title>Genomic Encyclopedia of Type Strains, Phase IV (KMG-IV): sequencing the most valuable type-strain genomes for metagenomic binning, comparative biology and taxonomic classification.</title>
        <authorList>
            <person name="Goeker M."/>
        </authorList>
    </citation>
    <scope>NUCLEOTIDE SEQUENCE [LARGE SCALE GENOMIC DNA]</scope>
    <source>
        <strain evidence="5 6">DSM 26588</strain>
    </source>
</reference>
<dbReference type="EMBL" id="QEKK01000007">
    <property type="protein sequence ID" value="PVY48421.1"/>
    <property type="molecule type" value="Genomic_DNA"/>
</dbReference>
<comment type="caution">
    <text evidence="5">The sequence shown here is derived from an EMBL/GenBank/DDBJ whole genome shotgun (WGS) entry which is preliminary data.</text>
</comment>
<keyword evidence="1" id="KW-0285">Flavoprotein</keyword>
<dbReference type="GeneID" id="93230467"/>
<gene>
    <name evidence="5" type="ORF">C7373_107171</name>
</gene>
<evidence type="ECO:0000256" key="1">
    <source>
        <dbReference type="ARBA" id="ARBA00022630"/>
    </source>
</evidence>
<keyword evidence="3" id="KW-0560">Oxidoreductase</keyword>
<dbReference type="OrthoDB" id="9814075at2"/>
<protein>
    <submittedName>
        <fullName evidence="5">Putative nitroreductase</fullName>
    </submittedName>
</protein>
<dbReference type="PANTHER" id="PTHR23026:SF90">
    <property type="entry name" value="IODOTYROSINE DEIODINASE 1"/>
    <property type="match status" value="1"/>
</dbReference>
<dbReference type="SUPFAM" id="SSF55469">
    <property type="entry name" value="FMN-dependent nitroreductase-like"/>
    <property type="match status" value="2"/>
</dbReference>
<evidence type="ECO:0000256" key="2">
    <source>
        <dbReference type="ARBA" id="ARBA00022643"/>
    </source>
</evidence>
<organism evidence="5 6">
    <name type="scientific">Intestinimonas butyriciproducens</name>
    <dbReference type="NCBI Taxonomy" id="1297617"/>
    <lineage>
        <taxon>Bacteria</taxon>
        <taxon>Bacillati</taxon>
        <taxon>Bacillota</taxon>
        <taxon>Clostridia</taxon>
        <taxon>Eubacteriales</taxon>
        <taxon>Intestinimonas</taxon>
    </lineage>
</organism>